<dbReference type="InterPro" id="IPR036091">
    <property type="entry name" value="Prodiol/glycerol_DeHase__sf_su"/>
</dbReference>
<proteinExistence type="predicted"/>
<dbReference type="InterPro" id="IPR003207">
    <property type="entry name" value="Ppandiol/glycerol_DeHydtase_su"/>
</dbReference>
<dbReference type="Proteomes" id="UP000184529">
    <property type="component" value="Unassembled WGS sequence"/>
</dbReference>
<dbReference type="STRING" id="1121432.SAMN02745219_01022"/>
<dbReference type="PIRSF" id="PIRSF018505">
    <property type="entry name" value="Prpndl_dhdrts_sm"/>
    <property type="match status" value="1"/>
</dbReference>
<protein>
    <submittedName>
        <fullName evidence="1">Propanediol dehydratase small subunit</fullName>
    </submittedName>
</protein>
<dbReference type="RefSeq" id="WP_072867721.1">
    <property type="nucleotide sequence ID" value="NZ_FQZM01000011.1"/>
</dbReference>
<dbReference type="OrthoDB" id="3732589at2"/>
<sequence length="177" mass="19960">MDARYIEQLVREVIKQMSNVAGEEHTPAAEARAQVEKTGCDLQPGKDYPLAEKRPELIRTATGKKLEELTIENVLNGRITPQDVRITPDALLMQARIAEACGRKQLAQNFRRAAELTGVPDERILEIYNALRPYRSTKAELLAIADELEQKYGARINAAFVREAADVYERRGRLRTA</sequence>
<reference evidence="2" key="1">
    <citation type="submission" date="2016-11" db="EMBL/GenBank/DDBJ databases">
        <authorList>
            <person name="Varghese N."/>
            <person name="Submissions S."/>
        </authorList>
    </citation>
    <scope>NUCLEOTIDE SEQUENCE [LARGE SCALE GENOMIC DNA]</scope>
    <source>
        <strain evidence="2">DSM 16057</strain>
    </source>
</reference>
<dbReference type="Pfam" id="PF02287">
    <property type="entry name" value="Dehydratase_SU"/>
    <property type="match status" value="1"/>
</dbReference>
<dbReference type="AlphaFoldDB" id="A0A1M6DW65"/>
<gene>
    <name evidence="1" type="ORF">SAMN02745219_01022</name>
</gene>
<dbReference type="SUPFAM" id="SSF47148">
    <property type="entry name" value="Diol dehydratase, gamma subunit"/>
    <property type="match status" value="1"/>
</dbReference>
<dbReference type="Gene3D" id="1.10.1510.20">
    <property type="entry name" value="Propanediol/glycerol dehydratase, small subunit"/>
    <property type="match status" value="1"/>
</dbReference>
<accession>A0A1M6DW65</accession>
<evidence type="ECO:0000313" key="1">
    <source>
        <dbReference type="EMBL" id="SHI77393.1"/>
    </source>
</evidence>
<dbReference type="NCBIfam" id="NF011972">
    <property type="entry name" value="PRK15443.1-3"/>
    <property type="match status" value="1"/>
</dbReference>
<organism evidence="1 2">
    <name type="scientific">Desulfofundulus thermosubterraneus DSM 16057</name>
    <dbReference type="NCBI Taxonomy" id="1121432"/>
    <lineage>
        <taxon>Bacteria</taxon>
        <taxon>Bacillati</taxon>
        <taxon>Bacillota</taxon>
        <taxon>Clostridia</taxon>
        <taxon>Eubacteriales</taxon>
        <taxon>Peptococcaceae</taxon>
        <taxon>Desulfofundulus</taxon>
    </lineage>
</organism>
<dbReference type="EMBL" id="FQZM01000011">
    <property type="protein sequence ID" value="SHI77393.1"/>
    <property type="molecule type" value="Genomic_DNA"/>
</dbReference>
<evidence type="ECO:0000313" key="2">
    <source>
        <dbReference type="Proteomes" id="UP000184529"/>
    </source>
</evidence>
<keyword evidence="2" id="KW-1185">Reference proteome</keyword>
<name>A0A1M6DW65_9FIRM</name>